<keyword evidence="3 9" id="KW-0547">Nucleotide-binding</keyword>
<dbReference type="EMBL" id="JQCP01000001">
    <property type="protein sequence ID" value="KRO03165.1"/>
    <property type="molecule type" value="Genomic_DNA"/>
</dbReference>
<gene>
    <name evidence="9" type="primary">cmk</name>
    <name evidence="13" type="ORF">IV60_GL000344</name>
</gene>
<dbReference type="InterPro" id="IPR003136">
    <property type="entry name" value="Cytidylate_kin"/>
</dbReference>
<accession>A0ABR5Q2K8</accession>
<reference evidence="13 14" key="1">
    <citation type="journal article" date="2015" name="Genome Announc.">
        <title>Expanding the biotechnology potential of lactobacilli through comparative genomics of 213 strains and associated genera.</title>
        <authorList>
            <person name="Sun Z."/>
            <person name="Harris H.M."/>
            <person name="McCann A."/>
            <person name="Guo C."/>
            <person name="Argimon S."/>
            <person name="Zhang W."/>
            <person name="Yang X."/>
            <person name="Jeffery I.B."/>
            <person name="Cooney J.C."/>
            <person name="Kagawa T.F."/>
            <person name="Liu W."/>
            <person name="Song Y."/>
            <person name="Salvetti E."/>
            <person name="Wrobel A."/>
            <person name="Rasinkangas P."/>
            <person name="Parkhill J."/>
            <person name="Rea M.C."/>
            <person name="O'Sullivan O."/>
            <person name="Ritari J."/>
            <person name="Douillard F.P."/>
            <person name="Paul Ross R."/>
            <person name="Yang R."/>
            <person name="Briner A.E."/>
            <person name="Felis G.E."/>
            <person name="de Vos W.M."/>
            <person name="Barrangou R."/>
            <person name="Klaenhammer T.R."/>
            <person name="Caufield P.W."/>
            <person name="Cui Y."/>
            <person name="Zhang H."/>
            <person name="O'Toole P.W."/>
        </authorList>
    </citation>
    <scope>NUCLEOTIDE SEQUENCE [LARGE SCALE GENOMIC DNA]</scope>
    <source>
        <strain evidence="13 14">DSM 7090</strain>
    </source>
</reference>
<dbReference type="GO" id="GO:0016301">
    <property type="term" value="F:kinase activity"/>
    <property type="evidence" value="ECO:0007669"/>
    <property type="project" value="UniProtKB-KW"/>
</dbReference>
<dbReference type="PANTHER" id="PTHR10434">
    <property type="entry name" value="1-ACYL-SN-GLYCEROL-3-PHOSPHATE ACYLTRANSFERASE"/>
    <property type="match status" value="1"/>
</dbReference>
<dbReference type="CDD" id="cd02020">
    <property type="entry name" value="CMPK"/>
    <property type="match status" value="1"/>
</dbReference>
<evidence type="ECO:0000256" key="5">
    <source>
        <dbReference type="ARBA" id="ARBA00022840"/>
    </source>
</evidence>
<evidence type="ECO:0000256" key="3">
    <source>
        <dbReference type="ARBA" id="ARBA00022741"/>
    </source>
</evidence>
<dbReference type="GO" id="GO:0016874">
    <property type="term" value="F:ligase activity"/>
    <property type="evidence" value="ECO:0007669"/>
    <property type="project" value="UniProtKB-KW"/>
</dbReference>
<dbReference type="HAMAP" id="MF_00238">
    <property type="entry name" value="Cytidyl_kinase_type1"/>
    <property type="match status" value="1"/>
</dbReference>
<keyword evidence="2 9" id="KW-0808">Transferase</keyword>
<dbReference type="CDD" id="cd07989">
    <property type="entry name" value="LPLAT_AGPAT-like"/>
    <property type="match status" value="1"/>
</dbReference>
<keyword evidence="11" id="KW-1133">Transmembrane helix</keyword>
<comment type="similarity">
    <text evidence="1 9">Belongs to the cytidylate kinase family. Type 1 subfamily.</text>
</comment>
<dbReference type="EC" id="2.7.4.25" evidence="9"/>
<dbReference type="SUPFAM" id="SSF69593">
    <property type="entry name" value="Glycerol-3-phosphate (1)-acyltransferase"/>
    <property type="match status" value="1"/>
</dbReference>
<evidence type="ECO:0000259" key="12">
    <source>
        <dbReference type="SMART" id="SM00563"/>
    </source>
</evidence>
<comment type="catalytic activity">
    <reaction evidence="8 9">
        <text>CMP + ATP = CDP + ADP</text>
        <dbReference type="Rhea" id="RHEA:11600"/>
        <dbReference type="ChEBI" id="CHEBI:30616"/>
        <dbReference type="ChEBI" id="CHEBI:58069"/>
        <dbReference type="ChEBI" id="CHEBI:60377"/>
        <dbReference type="ChEBI" id="CHEBI:456216"/>
        <dbReference type="EC" id="2.7.4.25"/>
    </reaction>
</comment>
<dbReference type="Proteomes" id="UP000051927">
    <property type="component" value="Unassembled WGS sequence"/>
</dbReference>
<feature type="compositionally biased region" description="Basic and acidic residues" evidence="10">
    <location>
        <begin position="173"/>
        <end position="192"/>
    </location>
</feature>
<evidence type="ECO:0000256" key="8">
    <source>
        <dbReference type="ARBA" id="ARBA00048478"/>
    </source>
</evidence>
<evidence type="ECO:0000256" key="11">
    <source>
        <dbReference type="SAM" id="Phobius"/>
    </source>
</evidence>
<evidence type="ECO:0000256" key="4">
    <source>
        <dbReference type="ARBA" id="ARBA00022777"/>
    </source>
</evidence>
<keyword evidence="4 9" id="KW-0418">Kinase</keyword>
<evidence type="ECO:0000256" key="10">
    <source>
        <dbReference type="SAM" id="MobiDB-lite"/>
    </source>
</evidence>
<keyword evidence="9" id="KW-0963">Cytoplasm</keyword>
<evidence type="ECO:0000256" key="2">
    <source>
        <dbReference type="ARBA" id="ARBA00022679"/>
    </source>
</evidence>
<dbReference type="InterPro" id="IPR002123">
    <property type="entry name" value="Plipid/glycerol_acylTrfase"/>
</dbReference>
<feature type="compositionally biased region" description="Basic and acidic residues" evidence="10">
    <location>
        <begin position="254"/>
        <end position="275"/>
    </location>
</feature>
<organism evidence="13 14">
    <name type="scientific">Lancefieldella rimae</name>
    <dbReference type="NCBI Taxonomy" id="1383"/>
    <lineage>
        <taxon>Bacteria</taxon>
        <taxon>Bacillati</taxon>
        <taxon>Actinomycetota</taxon>
        <taxon>Coriobacteriia</taxon>
        <taxon>Coriobacteriales</taxon>
        <taxon>Atopobiaceae</taxon>
        <taxon>Lancefieldella</taxon>
    </lineage>
</organism>
<dbReference type="InterPro" id="IPR011994">
    <property type="entry name" value="Cytidylate_kinase_dom"/>
</dbReference>
<dbReference type="PANTHER" id="PTHR10434:SF11">
    <property type="entry name" value="1-ACYL-SN-GLYCEROL-3-PHOSPHATE ACYLTRANSFERASE"/>
    <property type="match status" value="1"/>
</dbReference>
<feature type="region of interest" description="Disordered" evidence="10">
    <location>
        <begin position="227"/>
        <end position="275"/>
    </location>
</feature>
<evidence type="ECO:0000256" key="9">
    <source>
        <dbReference type="HAMAP-Rule" id="MF_00238"/>
    </source>
</evidence>
<evidence type="ECO:0000256" key="6">
    <source>
        <dbReference type="ARBA" id="ARBA00023315"/>
    </source>
</evidence>
<dbReference type="SMART" id="SM00563">
    <property type="entry name" value="PlsC"/>
    <property type="match status" value="1"/>
</dbReference>
<comment type="subcellular location">
    <subcellularLocation>
        <location evidence="9">Cytoplasm</location>
    </subcellularLocation>
</comment>
<feature type="binding site" evidence="9">
    <location>
        <begin position="7"/>
        <end position="15"/>
    </location>
    <ligand>
        <name>ATP</name>
        <dbReference type="ChEBI" id="CHEBI:30616"/>
    </ligand>
</feature>
<keyword evidence="6" id="KW-0012">Acyltransferase</keyword>
<feature type="region of interest" description="Disordered" evidence="10">
    <location>
        <begin position="151"/>
        <end position="206"/>
    </location>
</feature>
<protein>
    <recommendedName>
        <fullName evidence="9">Cytidylate kinase</fullName>
        <shortName evidence="9">CK</shortName>
        <ecNumber evidence="9">2.7.4.25</ecNumber>
    </recommendedName>
    <alternativeName>
        <fullName evidence="9">Cytidine monophosphate kinase</fullName>
        <shortName evidence="9">CMP kinase</shortName>
    </alternativeName>
</protein>
<dbReference type="Pfam" id="PF02224">
    <property type="entry name" value="Cytidylate_kin"/>
    <property type="match status" value="1"/>
</dbReference>
<keyword evidence="11" id="KW-0472">Membrane</keyword>
<dbReference type="Gene3D" id="3.40.50.300">
    <property type="entry name" value="P-loop containing nucleotide triphosphate hydrolases"/>
    <property type="match status" value="1"/>
</dbReference>
<dbReference type="Pfam" id="PF01553">
    <property type="entry name" value="Acyltransferase"/>
    <property type="match status" value="1"/>
</dbReference>
<keyword evidence="14" id="KW-1185">Reference proteome</keyword>
<comment type="catalytic activity">
    <reaction evidence="7 9">
        <text>dCMP + ATP = dCDP + ADP</text>
        <dbReference type="Rhea" id="RHEA:25094"/>
        <dbReference type="ChEBI" id="CHEBI:30616"/>
        <dbReference type="ChEBI" id="CHEBI:57566"/>
        <dbReference type="ChEBI" id="CHEBI:58593"/>
        <dbReference type="ChEBI" id="CHEBI:456216"/>
        <dbReference type="EC" id="2.7.4.25"/>
    </reaction>
</comment>
<dbReference type="InterPro" id="IPR027417">
    <property type="entry name" value="P-loop_NTPase"/>
</dbReference>
<keyword evidence="5 9" id="KW-0067">ATP-binding</keyword>
<keyword evidence="11" id="KW-0812">Transmembrane</keyword>
<comment type="caution">
    <text evidence="13">The sequence shown here is derived from an EMBL/GenBank/DDBJ whole genome shotgun (WGS) entry which is preliminary data.</text>
</comment>
<sequence>MIVAIDGPAGSGKSTVARALSQRLNLVFLDTGAMYRSVSVVCLEKGISLDDTEAIIKEAREIQITFGNSPEGQTVFANGHNVTQAIRTPEIDACVSRVAAIPEVREAMVVLQRRAGEAGDVVAEGRDIGTVVFPKAEVKVFLTADPEARAHRRAVQREGKDTATNASATADAAEEKKILEDIKARDEADSSRKVAPLKPAPDAHHIDSSHMTLNEVVDAVVALHPGLQERDRHAPRASRHQSTHETKTSSSDDSESHRSADQKRKGTREKKSGDKKLKAFRGNSCDDYFDTGLLNFPLPAKIFLRIAIFVLMVVTKLWFRWSIANASLLKDDRRPRVIIMNHPSMFDPVMMVAYLMWHHIPVRTIYKSEFDKNPLVKWLFSRVGAIPVERGKADMKAIRRSVAAIGRGECLLIFPEGTRIRDNHIRPEIHGGFALIAQLAGCDVQPAAIFGALDIKRANSPVIRPVKIWGLAGERISFADLQATKRKDQAREMEELGMDRVYELRDQLMREHPGRN</sequence>
<dbReference type="SUPFAM" id="SSF52540">
    <property type="entry name" value="P-loop containing nucleoside triphosphate hydrolases"/>
    <property type="match status" value="1"/>
</dbReference>
<keyword evidence="13" id="KW-0436">Ligase</keyword>
<dbReference type="NCBIfam" id="TIGR00017">
    <property type="entry name" value="cmk"/>
    <property type="match status" value="1"/>
</dbReference>
<dbReference type="GeneID" id="84904001"/>
<feature type="transmembrane region" description="Helical" evidence="11">
    <location>
        <begin position="302"/>
        <end position="319"/>
    </location>
</feature>
<evidence type="ECO:0000256" key="7">
    <source>
        <dbReference type="ARBA" id="ARBA00047615"/>
    </source>
</evidence>
<evidence type="ECO:0000313" key="14">
    <source>
        <dbReference type="Proteomes" id="UP000051927"/>
    </source>
</evidence>
<evidence type="ECO:0000256" key="1">
    <source>
        <dbReference type="ARBA" id="ARBA00009427"/>
    </source>
</evidence>
<evidence type="ECO:0000313" key="13">
    <source>
        <dbReference type="EMBL" id="KRO03165.1"/>
    </source>
</evidence>
<dbReference type="RefSeq" id="WP_003148784.1">
    <property type="nucleotide sequence ID" value="NZ_JQCP01000001.1"/>
</dbReference>
<feature type="compositionally biased region" description="Low complexity" evidence="10">
    <location>
        <begin position="162"/>
        <end position="171"/>
    </location>
</feature>
<name>A0ABR5Q2K8_9ACTN</name>
<proteinExistence type="inferred from homology"/>
<feature type="domain" description="Phospholipid/glycerol acyltransferase" evidence="12">
    <location>
        <begin position="336"/>
        <end position="452"/>
    </location>
</feature>